<comment type="caution">
    <text evidence="3">The sequence shown here is derived from an EMBL/GenBank/DDBJ whole genome shotgun (WGS) entry which is preliminary data.</text>
</comment>
<name>A0ABU5NBK9_9RICK</name>
<accession>A0ABU5NBK9</accession>
<keyword evidence="1" id="KW-1133">Transmembrane helix</keyword>
<evidence type="ECO:0000256" key="1">
    <source>
        <dbReference type="SAM" id="Phobius"/>
    </source>
</evidence>
<reference evidence="3 4" key="1">
    <citation type="submission" date="2023-03" db="EMBL/GenBank/DDBJ databases">
        <title>Host association and intracellularity evolved multiple times independently in the Rickettsiales.</title>
        <authorList>
            <person name="Castelli M."/>
            <person name="Nardi T."/>
            <person name="Gammuto L."/>
            <person name="Bellinzona G."/>
            <person name="Sabaneyeva E."/>
            <person name="Potekhin A."/>
            <person name="Serra V."/>
            <person name="Petroni G."/>
            <person name="Sassera D."/>
        </authorList>
    </citation>
    <scope>NUCLEOTIDE SEQUENCE [LARGE SCALE GENOMIC DNA]</scope>
    <source>
        <strain evidence="3 4">Sr 2-6</strain>
    </source>
</reference>
<proteinExistence type="predicted"/>
<dbReference type="EMBL" id="JARJFB010000027">
    <property type="protein sequence ID" value="MEA0970563.1"/>
    <property type="molecule type" value="Genomic_DNA"/>
</dbReference>
<evidence type="ECO:0000313" key="3">
    <source>
        <dbReference type="EMBL" id="MEA0970563.1"/>
    </source>
</evidence>
<feature type="chain" id="PRO_5045883478" evidence="2">
    <location>
        <begin position="24"/>
        <end position="83"/>
    </location>
</feature>
<keyword evidence="2" id="KW-0732">Signal</keyword>
<dbReference type="Proteomes" id="UP001291687">
    <property type="component" value="Unassembled WGS sequence"/>
</dbReference>
<gene>
    <name evidence="3" type="ORF">Megvenef_00529</name>
</gene>
<feature type="transmembrane region" description="Helical" evidence="1">
    <location>
        <begin position="64"/>
        <end position="82"/>
    </location>
</feature>
<keyword evidence="4" id="KW-1185">Reference proteome</keyword>
<sequence length="83" mass="9477">MLAIKKYLSIFFYICLFSSNAYAADKLDNFLITFTKEHWIALLIFIPSAILGIELAIQTKITFVSISLAILSVMYLLYTLLFS</sequence>
<protein>
    <submittedName>
        <fullName evidence="3">Uncharacterized protein</fullName>
    </submittedName>
</protein>
<feature type="signal peptide" evidence="2">
    <location>
        <begin position="1"/>
        <end position="23"/>
    </location>
</feature>
<keyword evidence="1" id="KW-0812">Transmembrane</keyword>
<evidence type="ECO:0000256" key="2">
    <source>
        <dbReference type="SAM" id="SignalP"/>
    </source>
</evidence>
<organism evidence="3 4">
    <name type="scientific">Candidatus Megaera venefica</name>
    <dbReference type="NCBI Taxonomy" id="2055910"/>
    <lineage>
        <taxon>Bacteria</taxon>
        <taxon>Pseudomonadati</taxon>
        <taxon>Pseudomonadota</taxon>
        <taxon>Alphaproteobacteria</taxon>
        <taxon>Rickettsiales</taxon>
        <taxon>Rickettsiaceae</taxon>
        <taxon>Candidatus Megaera</taxon>
    </lineage>
</organism>
<evidence type="ECO:0000313" key="4">
    <source>
        <dbReference type="Proteomes" id="UP001291687"/>
    </source>
</evidence>
<feature type="transmembrane region" description="Helical" evidence="1">
    <location>
        <begin position="39"/>
        <end position="57"/>
    </location>
</feature>
<keyword evidence="1" id="KW-0472">Membrane</keyword>